<sequence length="221" mass="24972">MNTNDSRSKLEDIVKGAVIEGTADHCTAARNFLCRRFSTSTTVKTDFESKAIIKKEQAECLTQFAKEFGLWITGAPDPLKFLARGGEASVYFDGSSKSVIKYNDGIYYATWLEFLNSILIHNLLFPNTAYSLTGFTHIEAVLYAVLRQPFVTSDDAVDLSDVNRLLSFNGFENKMRNGVKTNNYYNKELGIILEDIHDENVIVNSNTLFFIDTVFYTAFLY</sequence>
<protein>
    <submittedName>
        <fullName evidence="1">Uncharacterized protein</fullName>
    </submittedName>
</protein>
<dbReference type="InterPro" id="IPR041055">
    <property type="entry name" value="Kinase-PolyVal"/>
</dbReference>
<dbReference type="Proteomes" id="UP001162741">
    <property type="component" value="Chromosome"/>
</dbReference>
<accession>A0ABY6IZZ0</accession>
<evidence type="ECO:0000313" key="1">
    <source>
        <dbReference type="EMBL" id="UYQ91691.1"/>
    </source>
</evidence>
<reference evidence="1" key="1">
    <citation type="submission" date="2022-10" db="EMBL/GenBank/DDBJ databases">
        <title>Chitinophaga sp. nov., isolated from soil.</title>
        <authorList>
            <person name="Jeon C.O."/>
        </authorList>
    </citation>
    <scope>NUCLEOTIDE SEQUENCE</scope>
    <source>
        <strain evidence="1">R8</strain>
    </source>
</reference>
<proteinExistence type="predicted"/>
<gene>
    <name evidence="1" type="ORF">MKQ68_16505</name>
</gene>
<name>A0ABY6IZZ0_9BACT</name>
<dbReference type="Pfam" id="PF18762">
    <property type="entry name" value="Kinase-PolyVal"/>
    <property type="match status" value="1"/>
</dbReference>
<dbReference type="RefSeq" id="WP_264280073.1">
    <property type="nucleotide sequence ID" value="NZ_CP107006.1"/>
</dbReference>
<keyword evidence="2" id="KW-1185">Reference proteome</keyword>
<dbReference type="EMBL" id="CP107006">
    <property type="protein sequence ID" value="UYQ91691.1"/>
    <property type="molecule type" value="Genomic_DNA"/>
</dbReference>
<evidence type="ECO:0000313" key="2">
    <source>
        <dbReference type="Proteomes" id="UP001162741"/>
    </source>
</evidence>
<organism evidence="1 2">
    <name type="scientific">Chitinophaga horti</name>
    <dbReference type="NCBI Taxonomy" id="2920382"/>
    <lineage>
        <taxon>Bacteria</taxon>
        <taxon>Pseudomonadati</taxon>
        <taxon>Bacteroidota</taxon>
        <taxon>Chitinophagia</taxon>
        <taxon>Chitinophagales</taxon>
        <taxon>Chitinophagaceae</taxon>
        <taxon>Chitinophaga</taxon>
    </lineage>
</organism>